<comment type="caution">
    <text evidence="1">The sequence shown here is derived from an EMBL/GenBank/DDBJ whole genome shotgun (WGS) entry which is preliminary data.</text>
</comment>
<accession>A0A2P4UJU1</accession>
<dbReference type="Proteomes" id="UP000242367">
    <property type="component" value="Unassembled WGS sequence"/>
</dbReference>
<proteinExistence type="predicted"/>
<evidence type="ECO:0000313" key="1">
    <source>
        <dbReference type="EMBL" id="POM25312.1"/>
    </source>
</evidence>
<dbReference type="RefSeq" id="WP_103564325.1">
    <property type="nucleotide sequence ID" value="NZ_MTBP01000002.1"/>
</dbReference>
<reference evidence="1 2" key="1">
    <citation type="journal article" date="2017" name="Chemistry">
        <title>Isolation, Biosynthesis and Chemical Modifications of Rubterolones A-F: Rare Tropolone Alkaloids from Actinomadura sp. 5-2.</title>
        <authorList>
            <person name="Guo H."/>
            <person name="Benndorf R."/>
            <person name="Leichnitz D."/>
            <person name="Klassen J.L."/>
            <person name="Vollmers J."/>
            <person name="Gorls H."/>
            <person name="Steinacker M."/>
            <person name="Weigel C."/>
            <person name="Dahse H.M."/>
            <person name="Kaster A.K."/>
            <person name="de Beer Z.W."/>
            <person name="Poulsen M."/>
            <person name="Beemelmanns C."/>
        </authorList>
    </citation>
    <scope>NUCLEOTIDE SEQUENCE [LARGE SCALE GENOMIC DNA]</scope>
    <source>
        <strain evidence="1 2">5-2</strain>
    </source>
</reference>
<sequence length="167" mass="18591">MHTTPATTDEPHAEVVEVWPRDGVIRLVGHVAGLADAPDDGWTLESRARERRRAPSLAGRVRSRLRNRLRAAPRVLAHPAHLEDGRFTAEIPVGALVPPRRGAVEHWDLSFVHADGRRLRAGRWLDDMPGKKRIVAFPTQQAGRGTKVRPYFTDGDALAVRVTRTGR</sequence>
<organism evidence="1 2">
    <name type="scientific">Actinomadura rubteroloni</name>
    <dbReference type="NCBI Taxonomy" id="1926885"/>
    <lineage>
        <taxon>Bacteria</taxon>
        <taxon>Bacillati</taxon>
        <taxon>Actinomycetota</taxon>
        <taxon>Actinomycetes</taxon>
        <taxon>Streptosporangiales</taxon>
        <taxon>Thermomonosporaceae</taxon>
        <taxon>Actinomadura</taxon>
    </lineage>
</organism>
<dbReference type="AlphaFoldDB" id="A0A2P4UJU1"/>
<name>A0A2P4UJU1_9ACTN</name>
<gene>
    <name evidence="1" type="ORF">BTM25_39560</name>
</gene>
<dbReference type="EMBL" id="MTBP01000002">
    <property type="protein sequence ID" value="POM25312.1"/>
    <property type="molecule type" value="Genomic_DNA"/>
</dbReference>
<keyword evidence="2" id="KW-1185">Reference proteome</keyword>
<protein>
    <submittedName>
        <fullName evidence="1">Uncharacterized protein</fullName>
    </submittedName>
</protein>
<evidence type="ECO:0000313" key="2">
    <source>
        <dbReference type="Proteomes" id="UP000242367"/>
    </source>
</evidence>